<dbReference type="GO" id="GO:0005886">
    <property type="term" value="C:plasma membrane"/>
    <property type="evidence" value="ECO:0007669"/>
    <property type="project" value="TreeGrafter"/>
</dbReference>
<dbReference type="PANTHER" id="PTHR23116:SF29">
    <property type="entry name" value="PDZ DOMAIN-CONTAINING PROTEIN 7"/>
    <property type="match status" value="1"/>
</dbReference>
<evidence type="ECO:0000313" key="3">
    <source>
        <dbReference type="EMBL" id="EDV97227.1"/>
    </source>
</evidence>
<accession>B4J3C8</accession>
<dbReference type="GO" id="GO:0005929">
    <property type="term" value="C:cilium"/>
    <property type="evidence" value="ECO:0007669"/>
    <property type="project" value="TreeGrafter"/>
</dbReference>
<keyword evidence="1" id="KW-0677">Repeat</keyword>
<evidence type="ECO:0000256" key="2">
    <source>
        <dbReference type="SAM" id="MobiDB-lite"/>
    </source>
</evidence>
<protein>
    <submittedName>
        <fullName evidence="3">GH16727</fullName>
    </submittedName>
</protein>
<dbReference type="GO" id="GO:1900074">
    <property type="term" value="P:negative regulation of neuromuscular synaptic transmission"/>
    <property type="evidence" value="ECO:0007669"/>
    <property type="project" value="EnsemblMetazoa"/>
</dbReference>
<name>B4J3C8_DROGR</name>
<dbReference type="EMBL" id="CH916366">
    <property type="protein sequence ID" value="EDV97227.1"/>
    <property type="molecule type" value="Genomic_DNA"/>
</dbReference>
<dbReference type="GO" id="GO:0008582">
    <property type="term" value="P:regulation of synaptic assembly at neuromuscular junction"/>
    <property type="evidence" value="ECO:0007669"/>
    <property type="project" value="EnsemblMetazoa"/>
</dbReference>
<dbReference type="GO" id="GO:0072499">
    <property type="term" value="P:photoreceptor cell axon guidance"/>
    <property type="evidence" value="ECO:0007669"/>
    <property type="project" value="EnsemblMetazoa"/>
</dbReference>
<dbReference type="GO" id="GO:0045202">
    <property type="term" value="C:synapse"/>
    <property type="evidence" value="ECO:0007669"/>
    <property type="project" value="EnsemblMetazoa"/>
</dbReference>
<gene>
    <name evidence="3" type="primary">Dgri\GH16727</name>
    <name evidence="3" type="ORF">Dgri_GH16727</name>
</gene>
<feature type="compositionally biased region" description="Low complexity" evidence="2">
    <location>
        <begin position="292"/>
        <end position="306"/>
    </location>
</feature>
<dbReference type="InParanoid" id="B4J3C8"/>
<dbReference type="Proteomes" id="UP000001070">
    <property type="component" value="Unassembled WGS sequence"/>
</dbReference>
<dbReference type="GO" id="GO:0045475">
    <property type="term" value="P:locomotor rhythm"/>
    <property type="evidence" value="ECO:0007669"/>
    <property type="project" value="EnsemblMetazoa"/>
</dbReference>
<dbReference type="PANTHER" id="PTHR23116">
    <property type="entry name" value="PDZ DOMAIN CONTAINING WHIRLIN AND HARMONIN-RELATED"/>
    <property type="match status" value="1"/>
</dbReference>
<feature type="compositionally biased region" description="Polar residues" evidence="2">
    <location>
        <begin position="253"/>
        <end position="271"/>
    </location>
</feature>
<reference evidence="3 4" key="1">
    <citation type="journal article" date="2007" name="Nature">
        <title>Evolution of genes and genomes on the Drosophila phylogeny.</title>
        <authorList>
            <consortium name="Drosophila 12 Genomes Consortium"/>
            <person name="Clark A.G."/>
            <person name="Eisen M.B."/>
            <person name="Smith D.R."/>
            <person name="Bergman C.M."/>
            <person name="Oliver B."/>
            <person name="Markow T.A."/>
            <person name="Kaufman T.C."/>
            <person name="Kellis M."/>
            <person name="Gelbart W."/>
            <person name="Iyer V.N."/>
            <person name="Pollard D.A."/>
            <person name="Sackton T.B."/>
            <person name="Larracuente A.M."/>
            <person name="Singh N.D."/>
            <person name="Abad J.P."/>
            <person name="Abt D.N."/>
            <person name="Adryan B."/>
            <person name="Aguade M."/>
            <person name="Akashi H."/>
            <person name="Anderson W.W."/>
            <person name="Aquadro C.F."/>
            <person name="Ardell D.H."/>
            <person name="Arguello R."/>
            <person name="Artieri C.G."/>
            <person name="Barbash D.A."/>
            <person name="Barker D."/>
            <person name="Barsanti P."/>
            <person name="Batterham P."/>
            <person name="Batzoglou S."/>
            <person name="Begun D."/>
            <person name="Bhutkar A."/>
            <person name="Blanco E."/>
            <person name="Bosak S.A."/>
            <person name="Bradley R.K."/>
            <person name="Brand A.D."/>
            <person name="Brent M.R."/>
            <person name="Brooks A.N."/>
            <person name="Brown R.H."/>
            <person name="Butlin R.K."/>
            <person name="Caggese C."/>
            <person name="Calvi B.R."/>
            <person name="Bernardo de Carvalho A."/>
            <person name="Caspi A."/>
            <person name="Castrezana S."/>
            <person name="Celniker S.E."/>
            <person name="Chang J.L."/>
            <person name="Chapple C."/>
            <person name="Chatterji S."/>
            <person name="Chinwalla A."/>
            <person name="Civetta A."/>
            <person name="Clifton S.W."/>
            <person name="Comeron J.M."/>
            <person name="Costello J.C."/>
            <person name="Coyne J.A."/>
            <person name="Daub J."/>
            <person name="David R.G."/>
            <person name="Delcher A.L."/>
            <person name="Delehaunty K."/>
            <person name="Do C.B."/>
            <person name="Ebling H."/>
            <person name="Edwards K."/>
            <person name="Eickbush T."/>
            <person name="Evans J.D."/>
            <person name="Filipski A."/>
            <person name="Findeiss S."/>
            <person name="Freyhult E."/>
            <person name="Fulton L."/>
            <person name="Fulton R."/>
            <person name="Garcia A.C."/>
            <person name="Gardiner A."/>
            <person name="Garfield D.A."/>
            <person name="Garvin B.E."/>
            <person name="Gibson G."/>
            <person name="Gilbert D."/>
            <person name="Gnerre S."/>
            <person name="Godfrey J."/>
            <person name="Good R."/>
            <person name="Gotea V."/>
            <person name="Gravely B."/>
            <person name="Greenberg A.J."/>
            <person name="Griffiths-Jones S."/>
            <person name="Gross S."/>
            <person name="Guigo R."/>
            <person name="Gustafson E.A."/>
            <person name="Haerty W."/>
            <person name="Hahn M.W."/>
            <person name="Halligan D.L."/>
            <person name="Halpern A.L."/>
            <person name="Halter G.M."/>
            <person name="Han M.V."/>
            <person name="Heger A."/>
            <person name="Hillier L."/>
            <person name="Hinrichs A.S."/>
            <person name="Holmes I."/>
            <person name="Hoskins R.A."/>
            <person name="Hubisz M.J."/>
            <person name="Hultmark D."/>
            <person name="Huntley M.A."/>
            <person name="Jaffe D.B."/>
            <person name="Jagadeeshan S."/>
            <person name="Jeck W.R."/>
            <person name="Johnson J."/>
            <person name="Jones C.D."/>
            <person name="Jordan W.C."/>
            <person name="Karpen G.H."/>
            <person name="Kataoka E."/>
            <person name="Keightley P.D."/>
            <person name="Kheradpour P."/>
            <person name="Kirkness E.F."/>
            <person name="Koerich L.B."/>
            <person name="Kristiansen K."/>
            <person name="Kudrna D."/>
            <person name="Kulathinal R.J."/>
            <person name="Kumar S."/>
            <person name="Kwok R."/>
            <person name="Lander E."/>
            <person name="Langley C.H."/>
            <person name="Lapoint R."/>
            <person name="Lazzaro B.P."/>
            <person name="Lee S.J."/>
            <person name="Levesque L."/>
            <person name="Li R."/>
            <person name="Lin C.F."/>
            <person name="Lin M.F."/>
            <person name="Lindblad-Toh K."/>
            <person name="Llopart A."/>
            <person name="Long M."/>
            <person name="Low L."/>
            <person name="Lozovsky E."/>
            <person name="Lu J."/>
            <person name="Luo M."/>
            <person name="Machado C.A."/>
            <person name="Makalowski W."/>
            <person name="Marzo M."/>
            <person name="Matsuda M."/>
            <person name="Matzkin L."/>
            <person name="McAllister B."/>
            <person name="McBride C.S."/>
            <person name="McKernan B."/>
            <person name="McKernan K."/>
            <person name="Mendez-Lago M."/>
            <person name="Minx P."/>
            <person name="Mollenhauer M.U."/>
            <person name="Montooth K."/>
            <person name="Mount S.M."/>
            <person name="Mu X."/>
            <person name="Myers E."/>
            <person name="Negre B."/>
            <person name="Newfeld S."/>
            <person name="Nielsen R."/>
            <person name="Noor M.A."/>
            <person name="O'Grady P."/>
            <person name="Pachter L."/>
            <person name="Papaceit M."/>
            <person name="Parisi M.J."/>
            <person name="Parisi M."/>
            <person name="Parts L."/>
            <person name="Pedersen J.S."/>
            <person name="Pesole G."/>
            <person name="Phillippy A.M."/>
            <person name="Ponting C.P."/>
            <person name="Pop M."/>
            <person name="Porcelli D."/>
            <person name="Powell J.R."/>
            <person name="Prohaska S."/>
            <person name="Pruitt K."/>
            <person name="Puig M."/>
            <person name="Quesneville H."/>
            <person name="Ram K.R."/>
            <person name="Rand D."/>
            <person name="Rasmussen M.D."/>
            <person name="Reed L.K."/>
            <person name="Reenan R."/>
            <person name="Reily A."/>
            <person name="Remington K.A."/>
            <person name="Rieger T.T."/>
            <person name="Ritchie M.G."/>
            <person name="Robin C."/>
            <person name="Rogers Y.H."/>
            <person name="Rohde C."/>
            <person name="Rozas J."/>
            <person name="Rubenfield M.J."/>
            <person name="Ruiz A."/>
            <person name="Russo S."/>
            <person name="Salzberg S.L."/>
            <person name="Sanchez-Gracia A."/>
            <person name="Saranga D.J."/>
            <person name="Sato H."/>
            <person name="Schaeffer S.W."/>
            <person name="Schatz M.C."/>
            <person name="Schlenke T."/>
            <person name="Schwartz R."/>
            <person name="Segarra C."/>
            <person name="Singh R.S."/>
            <person name="Sirot L."/>
            <person name="Sirota M."/>
            <person name="Sisneros N.B."/>
            <person name="Smith C.D."/>
            <person name="Smith T.F."/>
            <person name="Spieth J."/>
            <person name="Stage D.E."/>
            <person name="Stark A."/>
            <person name="Stephan W."/>
            <person name="Strausberg R.L."/>
            <person name="Strempel S."/>
            <person name="Sturgill D."/>
            <person name="Sutton G."/>
            <person name="Sutton G.G."/>
            <person name="Tao W."/>
            <person name="Teichmann S."/>
            <person name="Tobari Y.N."/>
            <person name="Tomimura Y."/>
            <person name="Tsolas J.M."/>
            <person name="Valente V.L."/>
            <person name="Venter E."/>
            <person name="Venter J.C."/>
            <person name="Vicario S."/>
            <person name="Vieira F.G."/>
            <person name="Vilella A.J."/>
            <person name="Villasante A."/>
            <person name="Walenz B."/>
            <person name="Wang J."/>
            <person name="Wasserman M."/>
            <person name="Watts T."/>
            <person name="Wilson D."/>
            <person name="Wilson R.K."/>
            <person name="Wing R.A."/>
            <person name="Wolfner M.F."/>
            <person name="Wong A."/>
            <person name="Wong G.K."/>
            <person name="Wu C.I."/>
            <person name="Wu G."/>
            <person name="Yamamoto D."/>
            <person name="Yang H.P."/>
            <person name="Yang S.P."/>
            <person name="Yorke J.A."/>
            <person name="Yoshida K."/>
            <person name="Zdobnov E."/>
            <person name="Zhang P."/>
            <person name="Zhang Y."/>
            <person name="Zimin A.V."/>
            <person name="Baldwin J."/>
            <person name="Abdouelleil A."/>
            <person name="Abdulkadir J."/>
            <person name="Abebe A."/>
            <person name="Abera B."/>
            <person name="Abreu J."/>
            <person name="Acer S.C."/>
            <person name="Aftuck L."/>
            <person name="Alexander A."/>
            <person name="An P."/>
            <person name="Anderson E."/>
            <person name="Anderson S."/>
            <person name="Arachi H."/>
            <person name="Azer M."/>
            <person name="Bachantsang P."/>
            <person name="Barry A."/>
            <person name="Bayul T."/>
            <person name="Berlin A."/>
            <person name="Bessette D."/>
            <person name="Bloom T."/>
            <person name="Blye J."/>
            <person name="Boguslavskiy L."/>
            <person name="Bonnet C."/>
            <person name="Boukhgalter B."/>
            <person name="Bourzgui I."/>
            <person name="Brown A."/>
            <person name="Cahill P."/>
            <person name="Channer S."/>
            <person name="Cheshatsang Y."/>
            <person name="Chuda L."/>
            <person name="Citroen M."/>
            <person name="Collymore A."/>
            <person name="Cooke P."/>
            <person name="Costello M."/>
            <person name="D'Aco K."/>
            <person name="Daza R."/>
            <person name="De Haan G."/>
            <person name="DeGray S."/>
            <person name="DeMaso C."/>
            <person name="Dhargay N."/>
            <person name="Dooley K."/>
            <person name="Dooley E."/>
            <person name="Doricent M."/>
            <person name="Dorje P."/>
            <person name="Dorjee K."/>
            <person name="Dupes A."/>
            <person name="Elong R."/>
            <person name="Falk J."/>
            <person name="Farina A."/>
            <person name="Faro S."/>
            <person name="Ferguson D."/>
            <person name="Fisher S."/>
            <person name="Foley C.D."/>
            <person name="Franke A."/>
            <person name="Friedrich D."/>
            <person name="Gadbois L."/>
            <person name="Gearin G."/>
            <person name="Gearin C.R."/>
            <person name="Giannoukos G."/>
            <person name="Goode T."/>
            <person name="Graham J."/>
            <person name="Grandbois E."/>
            <person name="Grewal S."/>
            <person name="Gyaltsen K."/>
            <person name="Hafez N."/>
            <person name="Hagos B."/>
            <person name="Hall J."/>
            <person name="Henson C."/>
            <person name="Hollinger A."/>
            <person name="Honan T."/>
            <person name="Huard M.D."/>
            <person name="Hughes L."/>
            <person name="Hurhula B."/>
            <person name="Husby M.E."/>
            <person name="Kamat A."/>
            <person name="Kanga B."/>
            <person name="Kashin S."/>
            <person name="Khazanovich D."/>
            <person name="Kisner P."/>
            <person name="Lance K."/>
            <person name="Lara M."/>
            <person name="Lee W."/>
            <person name="Lennon N."/>
            <person name="Letendre F."/>
            <person name="LeVine R."/>
            <person name="Lipovsky A."/>
            <person name="Liu X."/>
            <person name="Liu J."/>
            <person name="Liu S."/>
            <person name="Lokyitsang T."/>
            <person name="Lokyitsang Y."/>
            <person name="Lubonja R."/>
            <person name="Lui A."/>
            <person name="MacDonald P."/>
            <person name="Magnisalis V."/>
            <person name="Maru K."/>
            <person name="Matthews C."/>
            <person name="McCusker W."/>
            <person name="McDonough S."/>
            <person name="Mehta T."/>
            <person name="Meldrim J."/>
            <person name="Meneus L."/>
            <person name="Mihai O."/>
            <person name="Mihalev A."/>
            <person name="Mihova T."/>
            <person name="Mittelman R."/>
            <person name="Mlenga V."/>
            <person name="Montmayeur A."/>
            <person name="Mulrain L."/>
            <person name="Navidi A."/>
            <person name="Naylor J."/>
            <person name="Negash T."/>
            <person name="Nguyen T."/>
            <person name="Nguyen N."/>
            <person name="Nicol R."/>
            <person name="Norbu C."/>
            <person name="Norbu N."/>
            <person name="Novod N."/>
            <person name="O'Neill B."/>
            <person name="Osman S."/>
            <person name="Markiewicz E."/>
            <person name="Oyono O.L."/>
            <person name="Patti C."/>
            <person name="Phunkhang P."/>
            <person name="Pierre F."/>
            <person name="Priest M."/>
            <person name="Raghuraman S."/>
            <person name="Rege F."/>
            <person name="Reyes R."/>
            <person name="Rise C."/>
            <person name="Rogov P."/>
            <person name="Ross K."/>
            <person name="Ryan E."/>
            <person name="Settipalli S."/>
            <person name="Shea T."/>
            <person name="Sherpa N."/>
            <person name="Shi L."/>
            <person name="Shih D."/>
            <person name="Sparrow T."/>
            <person name="Spaulding J."/>
            <person name="Stalker J."/>
            <person name="Stange-Thomann N."/>
            <person name="Stavropoulos S."/>
            <person name="Stone C."/>
            <person name="Strader C."/>
            <person name="Tesfaye S."/>
            <person name="Thomson T."/>
            <person name="Thoulutsang Y."/>
            <person name="Thoulutsang D."/>
            <person name="Topham K."/>
            <person name="Topping I."/>
            <person name="Tsamla T."/>
            <person name="Vassiliev H."/>
            <person name="Vo A."/>
            <person name="Wangchuk T."/>
            <person name="Wangdi T."/>
            <person name="Weiand M."/>
            <person name="Wilkinson J."/>
            <person name="Wilson A."/>
            <person name="Yadav S."/>
            <person name="Young G."/>
            <person name="Yu Q."/>
            <person name="Zembek L."/>
            <person name="Zhong D."/>
            <person name="Zimmer A."/>
            <person name="Zwirko Z."/>
            <person name="Jaffe D.B."/>
            <person name="Alvarez P."/>
            <person name="Brockman W."/>
            <person name="Butler J."/>
            <person name="Chin C."/>
            <person name="Gnerre S."/>
            <person name="Grabherr M."/>
            <person name="Kleber M."/>
            <person name="Mauceli E."/>
            <person name="MacCallum I."/>
        </authorList>
    </citation>
    <scope>NUCLEOTIDE SEQUENCE [LARGE SCALE GENOMIC DNA]</scope>
    <source>
        <strain evidence="4">Tucson 15287-2541.00</strain>
    </source>
</reference>
<sequence length="409" mass="41935">MALEIKPLFAMGTAWLSCGLTSPILRLSLSVSLGLQHHSPDSVMRLGGSGIPFDGDPLTMSAAGNDYAELCDLGPSRWSARAYGYHAANAAGIGIGGATQSSSSVPTGGSAGLSAHHLRSSAAAPNSYEAEDIGLAFGMISPPPGSVHGLGHYGGSAGGIGSRVGNSTSSLRAGGVGVGGGGIGSVGGVGGGRSGLYYSPPGTSYTIIERPHSPHYYFNSAGVPTKGGSLPGRGSAYLSSSPSSHMAAGTAGTLPTSTAASGRHASSSMGNGNKKRPISPEQVLRMFGATQSSSVPTSSYHYSNGGTRDRDRTGRRSPASSPPSTTHQIYRDRERDRDRSVPNIHELTTRTVSMSRDQQIDHGFGICVKGGKDSGGCQPARLTGETNAPRSRLRKIDSVIKSNLLRELN</sequence>
<dbReference type="PhylomeDB" id="B4J3C8"/>
<keyword evidence="4" id="KW-1185">Reference proteome</keyword>
<dbReference type="InterPro" id="IPR051844">
    <property type="entry name" value="USH2_Complex_Protein"/>
</dbReference>
<dbReference type="PROSITE" id="PS51257">
    <property type="entry name" value="PROKAR_LIPOPROTEIN"/>
    <property type="match status" value="1"/>
</dbReference>
<dbReference type="GO" id="GO:0046716">
    <property type="term" value="P:muscle cell cellular homeostasis"/>
    <property type="evidence" value="ECO:0007669"/>
    <property type="project" value="EnsemblMetazoa"/>
</dbReference>
<proteinExistence type="predicted"/>
<dbReference type="OrthoDB" id="10029564at2759"/>
<dbReference type="GO" id="GO:0042052">
    <property type="term" value="P:rhabdomere development"/>
    <property type="evidence" value="ECO:0007669"/>
    <property type="project" value="EnsemblMetazoa"/>
</dbReference>
<dbReference type="GO" id="GO:0002142">
    <property type="term" value="C:stereocilia ankle link complex"/>
    <property type="evidence" value="ECO:0007669"/>
    <property type="project" value="TreeGrafter"/>
</dbReference>
<dbReference type="STRING" id="7222.B4J3C8"/>
<evidence type="ECO:0000256" key="1">
    <source>
        <dbReference type="ARBA" id="ARBA00022737"/>
    </source>
</evidence>
<organism evidence="4">
    <name type="scientific">Drosophila grimshawi</name>
    <name type="common">Hawaiian fruit fly</name>
    <name type="synonym">Idiomyia grimshawi</name>
    <dbReference type="NCBI Taxonomy" id="7222"/>
    <lineage>
        <taxon>Eukaryota</taxon>
        <taxon>Metazoa</taxon>
        <taxon>Ecdysozoa</taxon>
        <taxon>Arthropoda</taxon>
        <taxon>Hexapoda</taxon>
        <taxon>Insecta</taxon>
        <taxon>Pterygota</taxon>
        <taxon>Neoptera</taxon>
        <taxon>Endopterygota</taxon>
        <taxon>Diptera</taxon>
        <taxon>Brachycera</taxon>
        <taxon>Muscomorpha</taxon>
        <taxon>Ephydroidea</taxon>
        <taxon>Drosophilidae</taxon>
        <taxon>Drosophila</taxon>
        <taxon>Hawaiian Drosophila</taxon>
    </lineage>
</organism>
<dbReference type="AlphaFoldDB" id="B4J3C8"/>
<dbReference type="GO" id="GO:0032426">
    <property type="term" value="C:stereocilium tip"/>
    <property type="evidence" value="ECO:0007669"/>
    <property type="project" value="TreeGrafter"/>
</dbReference>
<dbReference type="OMA" id="AGLQIEC"/>
<evidence type="ECO:0000313" key="4">
    <source>
        <dbReference type="Proteomes" id="UP000001070"/>
    </source>
</evidence>
<dbReference type="eggNOG" id="ENOG502S8XF">
    <property type="taxonomic scope" value="Eukaryota"/>
</dbReference>
<feature type="compositionally biased region" description="Basic and acidic residues" evidence="2">
    <location>
        <begin position="329"/>
        <end position="340"/>
    </location>
</feature>
<feature type="region of interest" description="Disordered" evidence="2">
    <location>
        <begin position="289"/>
        <end position="344"/>
    </location>
</feature>
<feature type="compositionally biased region" description="Low complexity" evidence="2">
    <location>
        <begin position="316"/>
        <end position="326"/>
    </location>
</feature>
<dbReference type="HOGENOM" id="CLU_746542_0_0_1"/>
<feature type="region of interest" description="Disordered" evidence="2">
    <location>
        <begin position="233"/>
        <end position="277"/>
    </location>
</feature>